<sequence>MTGTNGPTGGNGREPGKGLVDIPKLSAQRKEEIRSGILTGIRSWTKEPEEEPKRTGVNAKRRRLWAGGGAGLAAVAIASVVIVQSGGIANWVGTGSNGGATVNGQPNPAASGLSPVDGSSRYAEELPTVNIDPSEAENDIAEPRLAKTYEEFKWSWAAVANPDAVRIFPSEQEAQSFQNSIPLLTETVQKFGKPGLEYEYTAWSNVKDGNLRELVFRLGPVADGAAENPSDHEVVRFVTTILQPELPESERSELLDKLRFRDFEAKGGTREAESEGLLYTLNRNGDRQRLIVQFLRKQDQPDEMGRLQDSLLQILRREDG</sequence>
<feature type="region of interest" description="Disordered" evidence="1">
    <location>
        <begin position="1"/>
        <end position="26"/>
    </location>
</feature>
<evidence type="ECO:0000313" key="3">
    <source>
        <dbReference type="EMBL" id="GGH82396.1"/>
    </source>
</evidence>
<name>A0ABQ2A1F3_9BACL</name>
<organism evidence="3 4">
    <name type="scientific">Saccharibacillus endophyticus</name>
    <dbReference type="NCBI Taxonomy" id="2060666"/>
    <lineage>
        <taxon>Bacteria</taxon>
        <taxon>Bacillati</taxon>
        <taxon>Bacillota</taxon>
        <taxon>Bacilli</taxon>
        <taxon>Bacillales</taxon>
        <taxon>Paenibacillaceae</taxon>
        <taxon>Saccharibacillus</taxon>
    </lineage>
</organism>
<evidence type="ECO:0000313" key="4">
    <source>
        <dbReference type="Proteomes" id="UP000605427"/>
    </source>
</evidence>
<reference evidence="4" key="1">
    <citation type="journal article" date="2019" name="Int. J. Syst. Evol. Microbiol.">
        <title>The Global Catalogue of Microorganisms (GCM) 10K type strain sequencing project: providing services to taxonomists for standard genome sequencing and annotation.</title>
        <authorList>
            <consortium name="The Broad Institute Genomics Platform"/>
            <consortium name="The Broad Institute Genome Sequencing Center for Infectious Disease"/>
            <person name="Wu L."/>
            <person name="Ma J."/>
        </authorList>
    </citation>
    <scope>NUCLEOTIDE SEQUENCE [LARGE SCALE GENOMIC DNA]</scope>
    <source>
        <strain evidence="4">CCM 8702</strain>
    </source>
</reference>
<feature type="transmembrane region" description="Helical" evidence="2">
    <location>
        <begin position="64"/>
        <end position="83"/>
    </location>
</feature>
<comment type="caution">
    <text evidence="3">The sequence shown here is derived from an EMBL/GenBank/DDBJ whole genome shotgun (WGS) entry which is preliminary data.</text>
</comment>
<keyword evidence="2" id="KW-0812">Transmembrane</keyword>
<proteinExistence type="predicted"/>
<protein>
    <submittedName>
        <fullName evidence="3">Uncharacterized protein</fullName>
    </submittedName>
</protein>
<keyword evidence="4" id="KW-1185">Reference proteome</keyword>
<keyword evidence="2" id="KW-1133">Transmembrane helix</keyword>
<gene>
    <name evidence="3" type="ORF">GCM10007362_33650</name>
</gene>
<evidence type="ECO:0000256" key="2">
    <source>
        <dbReference type="SAM" id="Phobius"/>
    </source>
</evidence>
<keyword evidence="2" id="KW-0472">Membrane</keyword>
<dbReference type="EMBL" id="BMDD01000004">
    <property type="protein sequence ID" value="GGH82396.1"/>
    <property type="molecule type" value="Genomic_DNA"/>
</dbReference>
<dbReference type="Proteomes" id="UP000605427">
    <property type="component" value="Unassembled WGS sequence"/>
</dbReference>
<evidence type="ECO:0000256" key="1">
    <source>
        <dbReference type="SAM" id="MobiDB-lite"/>
    </source>
</evidence>
<feature type="compositionally biased region" description="Gly residues" evidence="1">
    <location>
        <begin position="1"/>
        <end position="13"/>
    </location>
</feature>
<dbReference type="RefSeq" id="WP_172245612.1">
    <property type="nucleotide sequence ID" value="NZ_BMDD01000004.1"/>
</dbReference>
<accession>A0ABQ2A1F3</accession>